<evidence type="ECO:0000259" key="1">
    <source>
        <dbReference type="PROSITE" id="PS51704"/>
    </source>
</evidence>
<dbReference type="RefSeq" id="WP_077112805.1">
    <property type="nucleotide sequence ID" value="NZ_JAFBFH010000014.1"/>
</dbReference>
<proteinExistence type="predicted"/>
<comment type="caution">
    <text evidence="2">The sequence shown here is derived from an EMBL/GenBank/DDBJ whole genome shotgun (WGS) entry which is preliminary data.</text>
</comment>
<dbReference type="Proteomes" id="UP000823485">
    <property type="component" value="Unassembled WGS sequence"/>
</dbReference>
<dbReference type="EMBL" id="JAFBFH010000014">
    <property type="protein sequence ID" value="MBM7715409.1"/>
    <property type="molecule type" value="Genomic_DNA"/>
</dbReference>
<keyword evidence="2" id="KW-0378">Hydrolase</keyword>
<accession>A0ABS2R727</accession>
<name>A0ABS2R727_9BACI</name>
<dbReference type="GO" id="GO:0008889">
    <property type="term" value="F:glycerophosphodiester phosphodiesterase activity"/>
    <property type="evidence" value="ECO:0007669"/>
    <property type="project" value="UniProtKB-EC"/>
</dbReference>
<dbReference type="InterPro" id="IPR017946">
    <property type="entry name" value="PLC-like_Pdiesterase_TIM-brl"/>
</dbReference>
<dbReference type="Pfam" id="PF03009">
    <property type="entry name" value="GDPD"/>
    <property type="match status" value="1"/>
</dbReference>
<dbReference type="EC" id="3.1.4.46" evidence="2"/>
<evidence type="ECO:0000313" key="2">
    <source>
        <dbReference type="EMBL" id="MBM7715409.1"/>
    </source>
</evidence>
<dbReference type="PROSITE" id="PS51704">
    <property type="entry name" value="GP_PDE"/>
    <property type="match status" value="1"/>
</dbReference>
<sequence>MIEQLQSKTGINVAAHRGYSAEYPENTLLAFQKAVDLGVDMIEFDLRLSKDNVVVIIHDDTVDRTTNGTGMVNDLTLKELKELDAGEGEKIPTLEEFCESLQPYAELLFNVEIKPCDQAIEVADRTVELLKKYDFLDRCVFTSFDAEVITHLHDKYNVKTQGFPGEKMLHYIPGEDGTISKIWAIGMSMKLLNPELVQSYKAKGKLAWCYCPDDMEQVKYALDCGVTLLTCNDLLPALKYIKK</sequence>
<feature type="domain" description="GP-PDE" evidence="1">
    <location>
        <begin position="11"/>
        <end position="241"/>
    </location>
</feature>
<gene>
    <name evidence="2" type="ORF">JOC94_002396</name>
</gene>
<dbReference type="Gene3D" id="3.20.20.190">
    <property type="entry name" value="Phosphatidylinositol (PI) phosphodiesterase"/>
    <property type="match status" value="1"/>
</dbReference>
<dbReference type="SUPFAM" id="SSF51695">
    <property type="entry name" value="PLC-like phosphodiesterases"/>
    <property type="match status" value="1"/>
</dbReference>
<dbReference type="CDD" id="cd08565">
    <property type="entry name" value="GDPD_pAtGDE_like"/>
    <property type="match status" value="1"/>
</dbReference>
<dbReference type="PANTHER" id="PTHR46211">
    <property type="entry name" value="GLYCEROPHOSPHORYL DIESTER PHOSPHODIESTERASE"/>
    <property type="match status" value="1"/>
</dbReference>
<evidence type="ECO:0000313" key="3">
    <source>
        <dbReference type="Proteomes" id="UP000823485"/>
    </source>
</evidence>
<dbReference type="InterPro" id="IPR030395">
    <property type="entry name" value="GP_PDE_dom"/>
</dbReference>
<dbReference type="PANTHER" id="PTHR46211:SF1">
    <property type="entry name" value="GLYCEROPHOSPHODIESTER PHOSPHODIESTERASE, CYTOPLASMIC"/>
    <property type="match status" value="1"/>
</dbReference>
<organism evidence="2 3">
    <name type="scientific">Siminovitchia thermophila</name>
    <dbReference type="NCBI Taxonomy" id="1245522"/>
    <lineage>
        <taxon>Bacteria</taxon>
        <taxon>Bacillati</taxon>
        <taxon>Bacillota</taxon>
        <taxon>Bacilli</taxon>
        <taxon>Bacillales</taxon>
        <taxon>Bacillaceae</taxon>
        <taxon>Siminovitchia</taxon>
    </lineage>
</organism>
<keyword evidence="3" id="KW-1185">Reference proteome</keyword>
<reference evidence="2 3" key="1">
    <citation type="submission" date="2021-01" db="EMBL/GenBank/DDBJ databases">
        <title>Genomic Encyclopedia of Type Strains, Phase IV (KMG-IV): sequencing the most valuable type-strain genomes for metagenomic binning, comparative biology and taxonomic classification.</title>
        <authorList>
            <person name="Goeker M."/>
        </authorList>
    </citation>
    <scope>NUCLEOTIDE SEQUENCE [LARGE SCALE GENOMIC DNA]</scope>
    <source>
        <strain evidence="2 3">DSM 105453</strain>
    </source>
</reference>
<protein>
    <submittedName>
        <fullName evidence="2">Glycerophosphoryl diester phosphodiesterase</fullName>
        <ecNumber evidence="2">3.1.4.46</ecNumber>
    </submittedName>
</protein>